<evidence type="ECO:0000256" key="1">
    <source>
        <dbReference type="ARBA" id="ARBA00009342"/>
    </source>
</evidence>
<dbReference type="KEGG" id="soy:115877929"/>
<keyword evidence="2" id="KW-0808">Transferase</keyword>
<dbReference type="Proteomes" id="UP000504635">
    <property type="component" value="Unplaced"/>
</dbReference>
<evidence type="ECO:0000259" key="4">
    <source>
        <dbReference type="Pfam" id="PF13302"/>
    </source>
</evidence>
<feature type="domain" description="N-acetyltransferase" evidence="4">
    <location>
        <begin position="14"/>
        <end position="159"/>
    </location>
</feature>
<reference evidence="6" key="1">
    <citation type="submission" date="2025-08" db="UniProtKB">
        <authorList>
            <consortium name="RefSeq"/>
        </authorList>
    </citation>
    <scope>IDENTIFICATION</scope>
    <source>
        <tissue evidence="6">Gonads</tissue>
    </source>
</reference>
<dbReference type="RefSeq" id="XP_030750136.1">
    <property type="nucleotide sequence ID" value="XM_030894276.1"/>
</dbReference>
<accession>A0A6J2XG53</accession>
<dbReference type="InterPro" id="IPR039135">
    <property type="entry name" value="NAT9-like"/>
</dbReference>
<proteinExistence type="inferred from homology"/>
<comment type="similarity">
    <text evidence="1">Belongs to the acetyltransferase family. GNAT subfamily.</text>
</comment>
<dbReference type="InterPro" id="IPR016181">
    <property type="entry name" value="Acyl_CoA_acyltransferase"/>
</dbReference>
<name>A0A6J2XG53_SITOR</name>
<dbReference type="FunFam" id="3.40.630.30:FF:000132">
    <property type="entry name" value="N-acetyltransferase 9-like protein"/>
    <property type="match status" value="1"/>
</dbReference>
<organism evidence="5 6">
    <name type="scientific">Sitophilus oryzae</name>
    <name type="common">Rice weevil</name>
    <name type="synonym">Curculio oryzae</name>
    <dbReference type="NCBI Taxonomy" id="7048"/>
    <lineage>
        <taxon>Eukaryota</taxon>
        <taxon>Metazoa</taxon>
        <taxon>Ecdysozoa</taxon>
        <taxon>Arthropoda</taxon>
        <taxon>Hexapoda</taxon>
        <taxon>Insecta</taxon>
        <taxon>Pterygota</taxon>
        <taxon>Neoptera</taxon>
        <taxon>Endopterygota</taxon>
        <taxon>Coleoptera</taxon>
        <taxon>Polyphaga</taxon>
        <taxon>Cucujiformia</taxon>
        <taxon>Curculionidae</taxon>
        <taxon>Dryophthorinae</taxon>
        <taxon>Sitophilus</taxon>
    </lineage>
</organism>
<keyword evidence="3" id="KW-0012">Acyltransferase</keyword>
<protein>
    <submittedName>
        <fullName evidence="6">N-acetyltransferase 9-like protein</fullName>
    </submittedName>
</protein>
<keyword evidence="5" id="KW-1185">Reference proteome</keyword>
<sequence length="200" mass="23580">MVINKNTKIIGKNVVLVPYREEHVPKYHKWMQSEELQQLTASEPLSLEEEYEMQKSWQRDENKCTFIVLYKEKYENTGDEIESMIGDTNLFFATPDDRICAEAEIMVAEPWARGRKCGWEAMLLMFLYGIKYLEVKQFIVKVSFDNIPSISMFQKMGFVELSRSKVFQEITFSKLVESTWIQWIEISLKGYEIIDKSTNI</sequence>
<evidence type="ECO:0000256" key="2">
    <source>
        <dbReference type="ARBA" id="ARBA00022679"/>
    </source>
</evidence>
<dbReference type="InterPro" id="IPR000182">
    <property type="entry name" value="GNAT_dom"/>
</dbReference>
<dbReference type="Pfam" id="PF13302">
    <property type="entry name" value="Acetyltransf_3"/>
    <property type="match status" value="1"/>
</dbReference>
<dbReference type="SUPFAM" id="SSF55729">
    <property type="entry name" value="Acyl-CoA N-acyltransferases (Nat)"/>
    <property type="match status" value="1"/>
</dbReference>
<evidence type="ECO:0000256" key="3">
    <source>
        <dbReference type="ARBA" id="ARBA00023315"/>
    </source>
</evidence>
<dbReference type="OrthoDB" id="5043642at2759"/>
<dbReference type="GeneID" id="115877929"/>
<evidence type="ECO:0000313" key="5">
    <source>
        <dbReference type="Proteomes" id="UP000504635"/>
    </source>
</evidence>
<dbReference type="InParanoid" id="A0A6J2XG53"/>
<gene>
    <name evidence="6" type="primary">LOC115877929</name>
</gene>
<dbReference type="GO" id="GO:0008080">
    <property type="term" value="F:N-acetyltransferase activity"/>
    <property type="evidence" value="ECO:0007669"/>
    <property type="project" value="InterPro"/>
</dbReference>
<evidence type="ECO:0000313" key="6">
    <source>
        <dbReference type="RefSeq" id="XP_030750136.1"/>
    </source>
</evidence>
<dbReference type="PANTHER" id="PTHR13256:SF16">
    <property type="entry name" value="ALPHA_BETA-TUBULIN-N-ACETYLTRANSFERASE 9"/>
    <property type="match status" value="1"/>
</dbReference>
<dbReference type="AlphaFoldDB" id="A0A6J2XG53"/>
<dbReference type="PANTHER" id="PTHR13256">
    <property type="entry name" value="N-ACETYLTRANSFERASE 9"/>
    <property type="match status" value="1"/>
</dbReference>
<dbReference type="Gene3D" id="3.40.630.30">
    <property type="match status" value="1"/>
</dbReference>
<dbReference type="FunCoup" id="A0A6J2XG53">
    <property type="interactions" value="1079"/>
</dbReference>